<dbReference type="AlphaFoldDB" id="A0A940IFL5"/>
<name>A0A940IFL5_9BACT</name>
<evidence type="ECO:0000313" key="3">
    <source>
        <dbReference type="Proteomes" id="UP000771749"/>
    </source>
</evidence>
<dbReference type="Pfam" id="PF03415">
    <property type="entry name" value="Peptidase_C11"/>
    <property type="match status" value="1"/>
</dbReference>
<gene>
    <name evidence="2" type="ORF">IAC07_00045</name>
</gene>
<protein>
    <recommendedName>
        <fullName evidence="4">Clostripain family protein</fullName>
    </recommendedName>
</protein>
<dbReference type="PANTHER" id="PTHR37835:SF1">
    <property type="entry name" value="ALPHA-CLOSTRIPAIN"/>
    <property type="match status" value="1"/>
</dbReference>
<dbReference type="PANTHER" id="PTHR37835">
    <property type="entry name" value="ALPHA-CLOSTRIPAIN"/>
    <property type="match status" value="1"/>
</dbReference>
<evidence type="ECO:0000313" key="2">
    <source>
        <dbReference type="EMBL" id="MBO8453097.1"/>
    </source>
</evidence>
<dbReference type="InterPro" id="IPR005077">
    <property type="entry name" value="Peptidase_C11"/>
</dbReference>
<dbReference type="EMBL" id="JADIMJ010000002">
    <property type="protein sequence ID" value="MBO8453097.1"/>
    <property type="molecule type" value="Genomic_DNA"/>
</dbReference>
<evidence type="ECO:0008006" key="4">
    <source>
        <dbReference type="Google" id="ProtNLM"/>
    </source>
</evidence>
<evidence type="ECO:0000256" key="1">
    <source>
        <dbReference type="SAM" id="MobiDB-lite"/>
    </source>
</evidence>
<comment type="caution">
    <text evidence="2">The sequence shown here is derived from an EMBL/GenBank/DDBJ whole genome shotgun (WGS) entry which is preliminary data.</text>
</comment>
<reference evidence="2" key="2">
    <citation type="journal article" date="2021" name="PeerJ">
        <title>Extensive microbial diversity within the chicken gut microbiome revealed by metagenomics and culture.</title>
        <authorList>
            <person name="Gilroy R."/>
            <person name="Ravi A."/>
            <person name="Getino M."/>
            <person name="Pursley I."/>
            <person name="Horton D.L."/>
            <person name="Alikhan N.F."/>
            <person name="Baker D."/>
            <person name="Gharbi K."/>
            <person name="Hall N."/>
            <person name="Watson M."/>
            <person name="Adriaenssens E.M."/>
            <person name="Foster-Nyarko E."/>
            <person name="Jarju S."/>
            <person name="Secka A."/>
            <person name="Antonio M."/>
            <person name="Oren A."/>
            <person name="Chaudhuri R.R."/>
            <person name="La Ragione R."/>
            <person name="Hildebrand F."/>
            <person name="Pallen M.J."/>
        </authorList>
    </citation>
    <scope>NUCLEOTIDE SEQUENCE</scope>
    <source>
        <strain evidence="2">F1-3629</strain>
    </source>
</reference>
<organism evidence="2 3">
    <name type="scientific">Candidatus Cryptobacteroides gallistercoris</name>
    <dbReference type="NCBI Taxonomy" id="2840765"/>
    <lineage>
        <taxon>Bacteria</taxon>
        <taxon>Pseudomonadati</taxon>
        <taxon>Bacteroidota</taxon>
        <taxon>Bacteroidia</taxon>
        <taxon>Bacteroidales</taxon>
        <taxon>Candidatus Cryptobacteroides</taxon>
    </lineage>
</organism>
<feature type="region of interest" description="Disordered" evidence="1">
    <location>
        <begin position="184"/>
        <end position="206"/>
    </location>
</feature>
<reference evidence="2" key="1">
    <citation type="submission" date="2020-10" db="EMBL/GenBank/DDBJ databases">
        <authorList>
            <person name="Gilroy R."/>
        </authorList>
    </citation>
    <scope>NUCLEOTIDE SEQUENCE</scope>
    <source>
        <strain evidence="2">F1-3629</strain>
    </source>
</reference>
<dbReference type="Gene3D" id="3.40.50.11970">
    <property type="match status" value="1"/>
</dbReference>
<proteinExistence type="predicted"/>
<sequence length="473" mass="51514">MTQTYCKMTWYDFRNFLFPGIAAAGRILLVLSVASAAAVSCVKDRLEDPKFPDHIDNVLLMYAAGQNNLARDIGSNINDFCAGGIPRGNDPSIFLCYQKLAPSKTPAESYLIRYYSHNGKTAADTVAEYPPEMPAAHAGTLRRVLEDAAELFPSPSYALLFSSHATGWLPKGYYSNPGQYDSQGTAVTGTAESDDEAGSDDAAGPLQPAGWPGGWTPYFELQRDPALPPVKSIGQDYVTVNGADLSYEMDLKEFSDAIPMYLDYIFFDCCLMGGIEVAYELRDKCGKIIFSPAEVISTGFDYRTMAAKLLGGATPDLAGVCRDYYQFYANHAGGQAWRSATVTLVDCSRLGPVADICRRIFSRNEEGLSAIDPDSVQRYYTGNCHWFYDLYDMSAKAGASDAELRELGTALDGCILYKAATDTFLTGPGSSPGYGFEISTYSGFSTYLPCNGSDYLDAAYKDLDWNDATGLVM</sequence>
<dbReference type="Proteomes" id="UP000771749">
    <property type="component" value="Unassembled WGS sequence"/>
</dbReference>
<accession>A0A940IFL5</accession>